<proteinExistence type="predicted"/>
<dbReference type="Pfam" id="PF10066">
    <property type="entry name" value="DUF2304"/>
    <property type="match status" value="1"/>
</dbReference>
<dbReference type="RefSeq" id="WP_005985881.1">
    <property type="nucleotide sequence ID" value="NZ_PNHV01000001.1"/>
</dbReference>
<feature type="transmembrane region" description="Helical" evidence="2">
    <location>
        <begin position="6"/>
        <end position="25"/>
    </location>
</feature>
<feature type="transmembrane region" description="Helical" evidence="2">
    <location>
        <begin position="37"/>
        <end position="59"/>
    </location>
</feature>
<evidence type="ECO:0000313" key="4">
    <source>
        <dbReference type="Proteomes" id="UP000830236"/>
    </source>
</evidence>
<dbReference type="AlphaFoldDB" id="A0A2N6V4Z9"/>
<evidence type="ECO:0000256" key="1">
    <source>
        <dbReference type="SAM" id="MobiDB-lite"/>
    </source>
</evidence>
<sequence>MDSQFLIKSLLALGVVLMGVMLLRNSGGAKHMAGRRIVTLAFVVFALVTIAVPSLTTYLAHFVGVGRGTDLLLYALVLAFLASLLSSFRRASIQERRLTKLARAFALAQAPDPSALGPVPPADKADDAAK</sequence>
<evidence type="ECO:0000313" key="3">
    <source>
        <dbReference type="EMBL" id="UQF80159.1"/>
    </source>
</evidence>
<gene>
    <name evidence="3" type="ORF">M3I41_02460</name>
</gene>
<dbReference type="KEGG" id="agh:M3I41_02460"/>
<keyword evidence="2" id="KW-1133">Transmembrane helix</keyword>
<feature type="transmembrane region" description="Helical" evidence="2">
    <location>
        <begin position="71"/>
        <end position="88"/>
    </location>
</feature>
<evidence type="ECO:0000256" key="2">
    <source>
        <dbReference type="SAM" id="Phobius"/>
    </source>
</evidence>
<reference evidence="3" key="1">
    <citation type="submission" date="2022-05" db="EMBL/GenBank/DDBJ databases">
        <title>Using nanopore sequencing to obtain complete genomes from saliva samples.</title>
        <authorList>
            <person name="Baker J.L."/>
        </authorList>
    </citation>
    <scope>NUCLEOTIDE SEQUENCE</scope>
    <source>
        <strain evidence="3">JCVI-JB-Ag32</strain>
    </source>
</reference>
<name>A0A2N6V4Z9_9ACTO</name>
<dbReference type="EMBL" id="CP097095">
    <property type="protein sequence ID" value="UQF80159.1"/>
    <property type="molecule type" value="Genomic_DNA"/>
</dbReference>
<keyword evidence="2" id="KW-0812">Transmembrane</keyword>
<dbReference type="Proteomes" id="UP000830236">
    <property type="component" value="Chromosome"/>
</dbReference>
<dbReference type="InterPro" id="IPR019277">
    <property type="entry name" value="DUF2304"/>
</dbReference>
<protein>
    <submittedName>
        <fullName evidence="3">DUF2304 domain-containing protein</fullName>
    </submittedName>
</protein>
<keyword evidence="2" id="KW-0472">Membrane</keyword>
<organism evidence="3 4">
    <name type="scientific">Actinomyces graevenitzii</name>
    <dbReference type="NCBI Taxonomy" id="55565"/>
    <lineage>
        <taxon>Bacteria</taxon>
        <taxon>Bacillati</taxon>
        <taxon>Actinomycetota</taxon>
        <taxon>Actinomycetes</taxon>
        <taxon>Actinomycetales</taxon>
        <taxon>Actinomycetaceae</taxon>
        <taxon>Actinomyces</taxon>
    </lineage>
</organism>
<accession>A0A2N6V4Z9</accession>
<feature type="region of interest" description="Disordered" evidence="1">
    <location>
        <begin position="111"/>
        <end position="130"/>
    </location>
</feature>